<evidence type="ECO:0000313" key="2">
    <source>
        <dbReference type="Proteomes" id="UP000236751"/>
    </source>
</evidence>
<dbReference type="AlphaFoldDB" id="A0A1H5Y4F2"/>
<reference evidence="1 2" key="1">
    <citation type="submission" date="2016-10" db="EMBL/GenBank/DDBJ databases">
        <authorList>
            <person name="de Groot N.N."/>
        </authorList>
    </citation>
    <scope>NUCLEOTIDE SEQUENCE [LARGE SCALE GENOMIC DNA]</scope>
    <source>
        <strain evidence="1 2">Nl13</strain>
    </source>
</reference>
<dbReference type="EMBL" id="FNVK01000045">
    <property type="protein sequence ID" value="SEG18871.1"/>
    <property type="molecule type" value="Genomic_DNA"/>
</dbReference>
<dbReference type="Proteomes" id="UP000236751">
    <property type="component" value="Unassembled WGS sequence"/>
</dbReference>
<gene>
    <name evidence="1" type="ORF">SAMN05216403_14511</name>
</gene>
<name>A0A1H5Y4F2_NITMU</name>
<accession>A0A1H5Y4F2</accession>
<organism evidence="1 2">
    <name type="scientific">Nitrosospira multiformis (strain ATCC 25196 / NCIMB 11849 / C 71)</name>
    <dbReference type="NCBI Taxonomy" id="323848"/>
    <lineage>
        <taxon>Bacteria</taxon>
        <taxon>Pseudomonadati</taxon>
        <taxon>Pseudomonadota</taxon>
        <taxon>Betaproteobacteria</taxon>
        <taxon>Nitrosomonadales</taxon>
        <taxon>Nitrosomonadaceae</taxon>
        <taxon>Nitrosospira</taxon>
    </lineage>
</organism>
<evidence type="ECO:0000313" key="1">
    <source>
        <dbReference type="EMBL" id="SEG18871.1"/>
    </source>
</evidence>
<sequence length="95" mass="10215">MSLALGCCRSADHLSGIIDVSSDSVPSPQASEAGYLLTGKINKEGMLFSGGMRDETEGDKKCYSWDKAAGFEAMAEYYVSSNKLILITARSHRST</sequence>
<proteinExistence type="predicted"/>
<protein>
    <submittedName>
        <fullName evidence="1">Uncharacterized protein</fullName>
    </submittedName>
</protein>